<name>A0ACC0YKR5_9ROSI</name>
<reference evidence="2" key="1">
    <citation type="journal article" date="2023" name="G3 (Bethesda)">
        <title>Genome assembly and association tests identify interacting loci associated with vigor, precocity, and sex in interspecific pistachio rootstocks.</title>
        <authorList>
            <person name="Palmer W."/>
            <person name="Jacygrad E."/>
            <person name="Sagayaradj S."/>
            <person name="Cavanaugh K."/>
            <person name="Han R."/>
            <person name="Bertier L."/>
            <person name="Beede B."/>
            <person name="Kafkas S."/>
            <person name="Golino D."/>
            <person name="Preece J."/>
            <person name="Michelmore R."/>
        </authorList>
    </citation>
    <scope>NUCLEOTIDE SEQUENCE [LARGE SCALE GENOMIC DNA]</scope>
</reference>
<protein>
    <submittedName>
        <fullName evidence="1">Uncharacterized protein</fullName>
    </submittedName>
</protein>
<dbReference type="Proteomes" id="UP001163603">
    <property type="component" value="Chromosome 6"/>
</dbReference>
<keyword evidence="2" id="KW-1185">Reference proteome</keyword>
<comment type="caution">
    <text evidence="1">The sequence shown here is derived from an EMBL/GenBank/DDBJ whole genome shotgun (WGS) entry which is preliminary data.</text>
</comment>
<evidence type="ECO:0000313" key="2">
    <source>
        <dbReference type="Proteomes" id="UP001163603"/>
    </source>
</evidence>
<proteinExistence type="predicted"/>
<dbReference type="EMBL" id="CM047741">
    <property type="protein sequence ID" value="KAJ0037960.1"/>
    <property type="molecule type" value="Genomic_DNA"/>
</dbReference>
<evidence type="ECO:0000313" key="1">
    <source>
        <dbReference type="EMBL" id="KAJ0037960.1"/>
    </source>
</evidence>
<gene>
    <name evidence="1" type="ORF">Pint_22535</name>
</gene>
<accession>A0ACC0YKR5</accession>
<organism evidence="1 2">
    <name type="scientific">Pistacia integerrima</name>
    <dbReference type="NCBI Taxonomy" id="434235"/>
    <lineage>
        <taxon>Eukaryota</taxon>
        <taxon>Viridiplantae</taxon>
        <taxon>Streptophyta</taxon>
        <taxon>Embryophyta</taxon>
        <taxon>Tracheophyta</taxon>
        <taxon>Spermatophyta</taxon>
        <taxon>Magnoliopsida</taxon>
        <taxon>eudicotyledons</taxon>
        <taxon>Gunneridae</taxon>
        <taxon>Pentapetalae</taxon>
        <taxon>rosids</taxon>
        <taxon>malvids</taxon>
        <taxon>Sapindales</taxon>
        <taxon>Anacardiaceae</taxon>
        <taxon>Pistacia</taxon>
    </lineage>
</organism>
<sequence>MPMSNPQTSLHHHHLPPLISRNREYHKGNWTIQETLILITAKKLSTEQLRTTANLRWNWVENYCWAHGCRRSQNQCNDKWDNLLRDYKKLSTHQHSYWQMDKHQRKLHNLPSNMSQEVFQALNEVVQRRHRNASPQQLTFRPYPPAPVGGSGTHVSGEKSDSNSKRRRVKNISSSIVRSASKLAQTLKRCDEMKEKRHQLFMEIEQNRLQIEETRNEVERQEIANSVKAINNLSDSIHSIISEYN</sequence>